<keyword evidence="2" id="KW-1185">Reference proteome</keyword>
<name>A0A1U7CS11_9BACT</name>
<dbReference type="InterPro" id="IPR013424">
    <property type="entry name" value="Ice-binding_C"/>
</dbReference>
<gene>
    <name evidence="1" type="ORF">BSF38_03253</name>
</gene>
<dbReference type="Proteomes" id="UP000186309">
    <property type="component" value="Chromosome"/>
</dbReference>
<dbReference type="EMBL" id="CP019082">
    <property type="protein sequence ID" value="APW61725.1"/>
    <property type="molecule type" value="Genomic_DNA"/>
</dbReference>
<evidence type="ECO:0000313" key="1">
    <source>
        <dbReference type="EMBL" id="APW61725.1"/>
    </source>
</evidence>
<evidence type="ECO:0008006" key="3">
    <source>
        <dbReference type="Google" id="ProtNLM"/>
    </source>
</evidence>
<protein>
    <recommendedName>
        <fullName evidence="3">PEP-CTERM protein-sorting domain-containing protein</fullName>
    </recommendedName>
</protein>
<dbReference type="AlphaFoldDB" id="A0A1U7CS11"/>
<sequence>MRRIAWLVGLASLAVLGGVDRVHASPLKLELWGSAQNFYIPSGTTKTIDVSNGFSGYTQTGGGMPLQHQWEAESWQKPINDSIHIGATLYDADRILAWVMFSAPITGTLYYAGGTGRFGAEAHGSAVGELHIESGVDPSLIPSWFTGMTATADTFVSDGRINGYYTTLTITPGPAAPVPEPSSVLVFLAAAGCVGYRRLRRA</sequence>
<evidence type="ECO:0000313" key="2">
    <source>
        <dbReference type="Proteomes" id="UP000186309"/>
    </source>
</evidence>
<accession>A0A1U7CS11</accession>
<reference evidence="2" key="1">
    <citation type="submission" date="2016-12" db="EMBL/GenBank/DDBJ databases">
        <title>Comparative genomics of four Isosphaeraceae planctomycetes: a common pool of plasmids and glycoside hydrolase genes.</title>
        <authorList>
            <person name="Ivanova A."/>
        </authorList>
    </citation>
    <scope>NUCLEOTIDE SEQUENCE [LARGE SCALE GENOMIC DNA]</scope>
    <source>
        <strain evidence="2">PX4</strain>
    </source>
</reference>
<dbReference type="OrthoDB" id="300864at2"/>
<dbReference type="KEGG" id="pbor:BSF38_03253"/>
<proteinExistence type="predicted"/>
<dbReference type="NCBIfam" id="TIGR02595">
    <property type="entry name" value="PEP_CTERM"/>
    <property type="match status" value="1"/>
</dbReference>
<dbReference type="RefSeq" id="WP_076347298.1">
    <property type="nucleotide sequence ID" value="NZ_CP019082.1"/>
</dbReference>
<organism evidence="1 2">
    <name type="scientific">Paludisphaera borealis</name>
    <dbReference type="NCBI Taxonomy" id="1387353"/>
    <lineage>
        <taxon>Bacteria</taxon>
        <taxon>Pseudomonadati</taxon>
        <taxon>Planctomycetota</taxon>
        <taxon>Planctomycetia</taxon>
        <taxon>Isosphaerales</taxon>
        <taxon>Isosphaeraceae</taxon>
        <taxon>Paludisphaera</taxon>
    </lineage>
</organism>